<keyword evidence="3" id="KW-1133">Transmembrane helix</keyword>
<accession>H1DFF5</accession>
<dbReference type="GO" id="GO:0008758">
    <property type="term" value="F:UDP-2,3-diacylglucosamine hydrolase activity"/>
    <property type="evidence" value="ECO:0007669"/>
    <property type="project" value="TreeGrafter"/>
</dbReference>
<dbReference type="GO" id="GO:0009245">
    <property type="term" value="P:lipid A biosynthetic process"/>
    <property type="evidence" value="ECO:0007669"/>
    <property type="project" value="TreeGrafter"/>
</dbReference>
<evidence type="ECO:0000313" key="6">
    <source>
        <dbReference type="Proteomes" id="UP000004892"/>
    </source>
</evidence>
<dbReference type="PANTHER" id="PTHR31302:SF31">
    <property type="entry name" value="PHOSPHODIESTERASE YAEI"/>
    <property type="match status" value="1"/>
</dbReference>
<proteinExistence type="predicted"/>
<keyword evidence="2" id="KW-0378">Hydrolase</keyword>
<evidence type="ECO:0000256" key="2">
    <source>
        <dbReference type="ARBA" id="ARBA00022801"/>
    </source>
</evidence>
<feature type="transmembrane region" description="Helical" evidence="3">
    <location>
        <begin position="6"/>
        <end position="24"/>
    </location>
</feature>
<dbReference type="CDD" id="cd07385">
    <property type="entry name" value="MPP_YkuE_C"/>
    <property type="match status" value="1"/>
</dbReference>
<reference evidence="5 6" key="1">
    <citation type="submission" date="2012-01" db="EMBL/GenBank/DDBJ databases">
        <title>The Genome Sequence of Odoribacter laneus YIT 12061.</title>
        <authorList>
            <consortium name="The Broad Institute Genome Sequencing Platform"/>
            <person name="Earl A."/>
            <person name="Ward D."/>
            <person name="Feldgarden M."/>
            <person name="Gevers D."/>
            <person name="Morotomi M."/>
            <person name="Young S.K."/>
            <person name="Zeng Q."/>
            <person name="Gargeya S."/>
            <person name="Fitzgerald M."/>
            <person name="Haas B."/>
            <person name="Abouelleil A."/>
            <person name="Alvarado L."/>
            <person name="Arachchi H.M."/>
            <person name="Berlin A."/>
            <person name="Chapman S.B."/>
            <person name="Gearin G."/>
            <person name="Goldberg J."/>
            <person name="Griggs A."/>
            <person name="Gujja S."/>
            <person name="Hansen M."/>
            <person name="Heiman D."/>
            <person name="Howarth C."/>
            <person name="Larimer J."/>
            <person name="Lui A."/>
            <person name="MacDonald P.J.P."/>
            <person name="McCowen C."/>
            <person name="Montmayeur A."/>
            <person name="Murphy C."/>
            <person name="Neiman D."/>
            <person name="Pearson M."/>
            <person name="Priest M."/>
            <person name="Roberts A."/>
            <person name="Saif S."/>
            <person name="Shea T."/>
            <person name="Sisk P."/>
            <person name="Stolte C."/>
            <person name="Sykes S."/>
            <person name="Wortman J."/>
            <person name="Nusbaum C."/>
            <person name="Birren B."/>
        </authorList>
    </citation>
    <scope>NUCLEOTIDE SEQUENCE [LARGE SCALE GENOMIC DNA]</scope>
    <source>
        <strain evidence="5 6">YIT 12061</strain>
    </source>
</reference>
<dbReference type="eggNOG" id="COG1408">
    <property type="taxonomic scope" value="Bacteria"/>
</dbReference>
<dbReference type="Pfam" id="PF00149">
    <property type="entry name" value="Metallophos"/>
    <property type="match status" value="1"/>
</dbReference>
<dbReference type="PANTHER" id="PTHR31302">
    <property type="entry name" value="TRANSMEMBRANE PROTEIN WITH METALLOPHOSPHOESTERASE DOMAIN-RELATED"/>
    <property type="match status" value="1"/>
</dbReference>
<evidence type="ECO:0000256" key="3">
    <source>
        <dbReference type="SAM" id="Phobius"/>
    </source>
</evidence>
<dbReference type="InterPro" id="IPR051158">
    <property type="entry name" value="Metallophosphoesterase_sf"/>
</dbReference>
<keyword evidence="6" id="KW-1185">Reference proteome</keyword>
<organism evidence="5 6">
    <name type="scientific">Odoribacter laneus YIT 12061</name>
    <dbReference type="NCBI Taxonomy" id="742817"/>
    <lineage>
        <taxon>Bacteria</taxon>
        <taxon>Pseudomonadati</taxon>
        <taxon>Bacteroidota</taxon>
        <taxon>Bacteroidia</taxon>
        <taxon>Bacteroidales</taxon>
        <taxon>Odoribacteraceae</taxon>
        <taxon>Odoribacter</taxon>
    </lineage>
</organism>
<dbReference type="EMBL" id="ADMC01000015">
    <property type="protein sequence ID" value="EHP48948.1"/>
    <property type="molecule type" value="Genomic_DNA"/>
</dbReference>
<keyword evidence="3" id="KW-0812">Transmembrane</keyword>
<feature type="domain" description="Calcineurin-like phosphoesterase" evidence="4">
    <location>
        <begin position="152"/>
        <end position="331"/>
    </location>
</feature>
<feature type="transmembrane region" description="Helical" evidence="3">
    <location>
        <begin position="36"/>
        <end position="55"/>
    </location>
</feature>
<evidence type="ECO:0000313" key="5">
    <source>
        <dbReference type="EMBL" id="EHP48948.1"/>
    </source>
</evidence>
<dbReference type="SUPFAM" id="SSF56300">
    <property type="entry name" value="Metallo-dependent phosphatases"/>
    <property type="match status" value="1"/>
</dbReference>
<protein>
    <recommendedName>
        <fullName evidence="4">Calcineurin-like phosphoesterase domain-containing protein</fullName>
    </recommendedName>
</protein>
<dbReference type="GO" id="GO:0046872">
    <property type="term" value="F:metal ion binding"/>
    <property type="evidence" value="ECO:0007669"/>
    <property type="project" value="UniProtKB-KW"/>
</dbReference>
<dbReference type="Gene3D" id="3.60.21.10">
    <property type="match status" value="1"/>
</dbReference>
<sequence>MRSNILIYLVGILFIVLTDTFLFIQIRKFLRKKRAILFYLIHSLLFILGLTLYHFTVPRLKGPESYYWIGLAIGILFLFYAPKVIFILLNILASIGGLLNRKIQKIGRKIATVCALSLFLILLYSMTWGRYNFKMTTREICFTNLPEAFHSFKIVQLTDLHLGSLPSHYPGISRLVKEVNALHPDLILFTGDMVNNFASELAPWTGELSKLKAKYGKFAVTGNHDYGSYTRWSSPEEQKQNGIDFFRNMEAAGFTMLNNTHRAIPLKGDTIYIAGVENWGNPPFPQYGRLKEAIAGIQGQFIILLSHDPSHWRAQVLDEPIPLTLSGHTHAMQMGIKIGKYEWSPAQYIYPEYDGLYQSQNQYLNVSRGQGYLGFPGRIGLRPEITVLILTNNCK</sequence>
<keyword evidence="1" id="KW-0479">Metal-binding</keyword>
<dbReference type="HOGENOM" id="CLU_025443_6_0_10"/>
<dbReference type="InterPro" id="IPR029052">
    <property type="entry name" value="Metallo-depent_PP-like"/>
</dbReference>
<dbReference type="STRING" id="742817.HMPREF9449_00991"/>
<name>H1DFF5_9BACT</name>
<keyword evidence="3" id="KW-0472">Membrane</keyword>
<feature type="transmembrane region" description="Helical" evidence="3">
    <location>
        <begin position="110"/>
        <end position="131"/>
    </location>
</feature>
<dbReference type="PATRIC" id="fig|742817.3.peg.1050"/>
<feature type="transmembrane region" description="Helical" evidence="3">
    <location>
        <begin position="67"/>
        <end position="89"/>
    </location>
</feature>
<dbReference type="GO" id="GO:0016020">
    <property type="term" value="C:membrane"/>
    <property type="evidence" value="ECO:0007669"/>
    <property type="project" value="GOC"/>
</dbReference>
<dbReference type="Proteomes" id="UP000004892">
    <property type="component" value="Unassembled WGS sequence"/>
</dbReference>
<evidence type="ECO:0000256" key="1">
    <source>
        <dbReference type="ARBA" id="ARBA00022723"/>
    </source>
</evidence>
<dbReference type="GeneID" id="98068584"/>
<evidence type="ECO:0000259" key="4">
    <source>
        <dbReference type="Pfam" id="PF00149"/>
    </source>
</evidence>
<dbReference type="AlphaFoldDB" id="H1DFF5"/>
<dbReference type="RefSeq" id="WP_009136139.1">
    <property type="nucleotide sequence ID" value="NZ_JH594596.1"/>
</dbReference>
<gene>
    <name evidence="5" type="ORF">HMPREF9449_00991</name>
</gene>
<dbReference type="InterPro" id="IPR004843">
    <property type="entry name" value="Calcineurin-like_PHP"/>
</dbReference>
<comment type="caution">
    <text evidence="5">The sequence shown here is derived from an EMBL/GenBank/DDBJ whole genome shotgun (WGS) entry which is preliminary data.</text>
</comment>